<feature type="region of interest" description="Disordered" evidence="1">
    <location>
        <begin position="247"/>
        <end position="302"/>
    </location>
</feature>
<organism evidence="2 3">
    <name type="scientific">Asanoa ferruginea</name>
    <dbReference type="NCBI Taxonomy" id="53367"/>
    <lineage>
        <taxon>Bacteria</taxon>
        <taxon>Bacillati</taxon>
        <taxon>Actinomycetota</taxon>
        <taxon>Actinomycetes</taxon>
        <taxon>Micromonosporales</taxon>
        <taxon>Micromonosporaceae</taxon>
        <taxon>Asanoa</taxon>
    </lineage>
</organism>
<feature type="region of interest" description="Disordered" evidence="1">
    <location>
        <begin position="45"/>
        <end position="97"/>
    </location>
</feature>
<protein>
    <submittedName>
        <fullName evidence="2">Uncharacterized protein</fullName>
    </submittedName>
</protein>
<name>A0A3D9ZSC8_9ACTN</name>
<evidence type="ECO:0000313" key="3">
    <source>
        <dbReference type="Proteomes" id="UP000256913"/>
    </source>
</evidence>
<feature type="region of interest" description="Disordered" evidence="1">
    <location>
        <begin position="1"/>
        <end position="27"/>
    </location>
</feature>
<dbReference type="AlphaFoldDB" id="A0A3D9ZSC8"/>
<sequence>MRDRTASRNYSPAGEEFRRKHQRHRAWGLTRRHAERLRRIRGADCDLRTPTATEYHPVPSSPPVVSLSPPPIRAVEPDREPRRSRTSSALAQHREHDLPTRAAGKCVLAVGREGVDRAGVRCAVAAGGKLTEGRIGGRDRLIRPAGNGVLAVGRGGVDRMGVRCALADGVKHAEVPSKAAADQFGRPAKGVSRPAAKASIRPTKMDPRAERRMRRHCQQRSTEIPNQIGLRRPASGVRRLARRAQRARASRALRPPRASALRAPSALRGPPRFARLRASRAFALRAPHPRGPPHLRGPRRCG</sequence>
<accession>A0A3D9ZSC8</accession>
<proteinExistence type="predicted"/>
<evidence type="ECO:0000256" key="1">
    <source>
        <dbReference type="SAM" id="MobiDB-lite"/>
    </source>
</evidence>
<feature type="compositionally biased region" description="Low complexity" evidence="1">
    <location>
        <begin position="252"/>
        <end position="268"/>
    </location>
</feature>
<feature type="compositionally biased region" description="Basic residues" evidence="1">
    <location>
        <begin position="287"/>
        <end position="302"/>
    </location>
</feature>
<feature type="region of interest" description="Disordered" evidence="1">
    <location>
        <begin position="184"/>
        <end position="221"/>
    </location>
</feature>
<evidence type="ECO:0000313" key="2">
    <source>
        <dbReference type="EMBL" id="REG00309.1"/>
    </source>
</evidence>
<comment type="caution">
    <text evidence="2">The sequence shown here is derived from an EMBL/GenBank/DDBJ whole genome shotgun (WGS) entry which is preliminary data.</text>
</comment>
<keyword evidence="3" id="KW-1185">Reference proteome</keyword>
<reference evidence="2 3" key="1">
    <citation type="submission" date="2018-08" db="EMBL/GenBank/DDBJ databases">
        <title>Sequencing the genomes of 1000 actinobacteria strains.</title>
        <authorList>
            <person name="Klenk H.-P."/>
        </authorList>
    </citation>
    <scope>NUCLEOTIDE SEQUENCE [LARGE SCALE GENOMIC DNA]</scope>
    <source>
        <strain evidence="2 3">DSM 44099</strain>
    </source>
</reference>
<dbReference type="EMBL" id="QUMQ01000001">
    <property type="protein sequence ID" value="REG00309.1"/>
    <property type="molecule type" value="Genomic_DNA"/>
</dbReference>
<dbReference type="Proteomes" id="UP000256913">
    <property type="component" value="Unassembled WGS sequence"/>
</dbReference>
<gene>
    <name evidence="2" type="ORF">DFJ67_6360</name>
</gene>